<reference evidence="7" key="3">
    <citation type="submission" date="2025-09" db="UniProtKB">
        <authorList>
            <consortium name="Ensembl"/>
        </authorList>
    </citation>
    <scope>IDENTIFICATION</scope>
</reference>
<dbReference type="Gene3D" id="1.10.10.10">
    <property type="entry name" value="Winged helix-like DNA-binding domain superfamily/Winged helix DNA-binding domain"/>
    <property type="match status" value="1"/>
</dbReference>
<dbReference type="GeneTree" id="ENSGT00940000155999"/>
<evidence type="ECO:0000256" key="1">
    <source>
        <dbReference type="ARBA" id="ARBA00004123"/>
    </source>
</evidence>
<dbReference type="OrthoDB" id="5954824at2759"/>
<dbReference type="CTD" id="30539"/>
<dbReference type="InterPro" id="IPR036388">
    <property type="entry name" value="WH-like_DNA-bd_sf"/>
</dbReference>
<comment type="subcellular location">
    <subcellularLocation>
        <location evidence="1 4">Nucleus</location>
    </subcellularLocation>
</comment>
<dbReference type="Pfam" id="PF00250">
    <property type="entry name" value="Forkhead"/>
    <property type="match status" value="1"/>
</dbReference>
<keyword evidence="8" id="KW-1185">Reference proteome</keyword>
<dbReference type="PROSITE" id="PS50039">
    <property type="entry name" value="FORK_HEAD_3"/>
    <property type="match status" value="1"/>
</dbReference>
<dbReference type="PANTHER" id="PTHR11829">
    <property type="entry name" value="FORKHEAD BOX PROTEIN"/>
    <property type="match status" value="1"/>
</dbReference>
<dbReference type="PANTHER" id="PTHR11829:SF167">
    <property type="entry name" value="HEPATOCYTE NUCLEAR FACTOR 3-BETA"/>
    <property type="match status" value="1"/>
</dbReference>
<dbReference type="GO" id="GO:0000981">
    <property type="term" value="F:DNA-binding transcription factor activity, RNA polymerase II-specific"/>
    <property type="evidence" value="ECO:0007669"/>
    <property type="project" value="TreeGrafter"/>
</dbReference>
<dbReference type="RefSeq" id="XP_017553785.1">
    <property type="nucleotide sequence ID" value="XM_017698296.2"/>
</dbReference>
<accession>A0A3B4CTF5</accession>
<dbReference type="GO" id="GO:0009653">
    <property type="term" value="P:anatomical structure morphogenesis"/>
    <property type="evidence" value="ECO:0007669"/>
    <property type="project" value="TreeGrafter"/>
</dbReference>
<dbReference type="InterPro" id="IPR030456">
    <property type="entry name" value="TF_fork_head_CS_2"/>
</dbReference>
<evidence type="ECO:0000313" key="7">
    <source>
        <dbReference type="Ensembl" id="ENSPNAP00000014675.1"/>
    </source>
</evidence>
<organism evidence="7 8">
    <name type="scientific">Pygocentrus nattereri</name>
    <name type="common">Red-bellied piranha</name>
    <dbReference type="NCBI Taxonomy" id="42514"/>
    <lineage>
        <taxon>Eukaryota</taxon>
        <taxon>Metazoa</taxon>
        <taxon>Chordata</taxon>
        <taxon>Craniata</taxon>
        <taxon>Vertebrata</taxon>
        <taxon>Euteleostomi</taxon>
        <taxon>Actinopterygii</taxon>
        <taxon>Neopterygii</taxon>
        <taxon>Teleostei</taxon>
        <taxon>Ostariophysi</taxon>
        <taxon>Characiformes</taxon>
        <taxon>Characoidei</taxon>
        <taxon>Pygocentrus</taxon>
    </lineage>
</organism>
<feature type="compositionally biased region" description="Low complexity" evidence="5">
    <location>
        <begin position="257"/>
        <end position="270"/>
    </location>
</feature>
<dbReference type="InterPro" id="IPR050211">
    <property type="entry name" value="FOX_domain-containing"/>
</dbReference>
<evidence type="ECO:0000259" key="6">
    <source>
        <dbReference type="PROSITE" id="PS50039"/>
    </source>
</evidence>
<dbReference type="GO" id="GO:0030154">
    <property type="term" value="P:cell differentiation"/>
    <property type="evidence" value="ECO:0007669"/>
    <property type="project" value="TreeGrafter"/>
</dbReference>
<feature type="region of interest" description="Disordered" evidence="5">
    <location>
        <begin position="197"/>
        <end position="235"/>
    </location>
</feature>
<dbReference type="InterPro" id="IPR018122">
    <property type="entry name" value="TF_fork_head_CS_1"/>
</dbReference>
<dbReference type="PROSITE" id="PS00657">
    <property type="entry name" value="FORK_HEAD_1"/>
    <property type="match status" value="1"/>
</dbReference>
<dbReference type="GO" id="GO:0000978">
    <property type="term" value="F:RNA polymerase II cis-regulatory region sequence-specific DNA binding"/>
    <property type="evidence" value="ECO:0007669"/>
    <property type="project" value="TreeGrafter"/>
</dbReference>
<protein>
    <recommendedName>
        <fullName evidence="6">Fork-head domain-containing protein</fullName>
    </recommendedName>
</protein>
<name>A0A3B4CTF5_PYGNA</name>
<evidence type="ECO:0000256" key="4">
    <source>
        <dbReference type="PROSITE-ProRule" id="PRU00089"/>
    </source>
</evidence>
<dbReference type="PROSITE" id="PS00658">
    <property type="entry name" value="FORK_HEAD_2"/>
    <property type="match status" value="1"/>
</dbReference>
<evidence type="ECO:0000313" key="8">
    <source>
        <dbReference type="Proteomes" id="UP001501920"/>
    </source>
</evidence>
<dbReference type="AlphaFoldDB" id="A0A3B4CTF5"/>
<dbReference type="STRING" id="42514.ENSPNAP00000014675"/>
<dbReference type="SUPFAM" id="SSF46785">
    <property type="entry name" value="Winged helix' DNA-binding domain"/>
    <property type="match status" value="1"/>
</dbReference>
<evidence type="ECO:0000256" key="5">
    <source>
        <dbReference type="SAM" id="MobiDB-lite"/>
    </source>
</evidence>
<reference evidence="7 8" key="1">
    <citation type="submission" date="2020-10" db="EMBL/GenBank/DDBJ databases">
        <title>Pygocentrus nattereri (red-bellied piranha) genome, fPygNat1, primary haplotype.</title>
        <authorList>
            <person name="Myers G."/>
            <person name="Meyer A."/>
            <person name="Karagic N."/>
            <person name="Pippel M."/>
            <person name="Winkler S."/>
            <person name="Tracey A."/>
            <person name="Wood J."/>
            <person name="Formenti G."/>
            <person name="Howe K."/>
            <person name="Fedrigo O."/>
            <person name="Jarvis E.D."/>
        </authorList>
    </citation>
    <scope>NUCLEOTIDE SEQUENCE [LARGE SCALE GENOMIC DNA]</scope>
</reference>
<dbReference type="InterPro" id="IPR036390">
    <property type="entry name" value="WH_DNA-bd_sf"/>
</dbReference>
<proteinExistence type="predicted"/>
<sequence>MMGGVKQERGEEWPSFYSDQVYCGTESLRLCSGAYSSPEDPYHCFGPQRESVTGGDAGRLEGPSGVPVQQPQQRCSETDHSGSEFPDLKSVYRRTFNHSKPPYSYISLIYMAIQQSPTKKLTLNEIYDWIRQLFPYYRQNQQRWQNSIRHSLSFNDCFVRVPRSPDSPGKGSFWTLHPESGNMFENGCYMRRQKRFRCQRATSPPSSKKMDGELVKEERKKKKSEVKASISSSISPAPAQLPVSAAVPHTMDCSLIPKSPSTTPPHHTLTPFPPPLTDPSAHLSTIPFPSMPTASPGLHPTSSHPMEPCPPGESFFHQPISMPPLMDFQCYEAPMSYPVYYPSSNSSLHHYNPYLTGREEPSYAGDSMYYSGLSMCPVPVLSSS</sequence>
<feature type="compositionally biased region" description="Basic and acidic residues" evidence="5">
    <location>
        <begin position="208"/>
        <end position="218"/>
    </location>
</feature>
<evidence type="ECO:0000256" key="3">
    <source>
        <dbReference type="ARBA" id="ARBA00023242"/>
    </source>
</evidence>
<feature type="domain" description="Fork-head" evidence="6">
    <location>
        <begin position="100"/>
        <end position="194"/>
    </location>
</feature>
<dbReference type="OMA" id="PLMDFQC"/>
<keyword evidence="3 4" id="KW-0539">Nucleus</keyword>
<feature type="region of interest" description="Disordered" evidence="5">
    <location>
        <begin position="53"/>
        <end position="82"/>
    </location>
</feature>
<evidence type="ECO:0000256" key="2">
    <source>
        <dbReference type="ARBA" id="ARBA00023125"/>
    </source>
</evidence>
<dbReference type="InterPro" id="IPR001766">
    <property type="entry name" value="Fork_head_dom"/>
</dbReference>
<dbReference type="Ensembl" id="ENSPNAT00000037424.2">
    <property type="protein sequence ID" value="ENSPNAP00000014675.1"/>
    <property type="gene ID" value="ENSPNAG00000020633.2"/>
</dbReference>
<reference evidence="7" key="2">
    <citation type="submission" date="2025-08" db="UniProtKB">
        <authorList>
            <consortium name="Ensembl"/>
        </authorList>
    </citation>
    <scope>IDENTIFICATION</scope>
</reference>
<feature type="DNA-binding region" description="Fork-head" evidence="4">
    <location>
        <begin position="100"/>
        <end position="194"/>
    </location>
</feature>
<dbReference type="SMART" id="SM00339">
    <property type="entry name" value="FH"/>
    <property type="match status" value="1"/>
</dbReference>
<dbReference type="Proteomes" id="UP001501920">
    <property type="component" value="Chromosome 8"/>
</dbReference>
<dbReference type="GeneID" id="108427806"/>
<dbReference type="GO" id="GO:0005634">
    <property type="term" value="C:nucleus"/>
    <property type="evidence" value="ECO:0007669"/>
    <property type="project" value="UniProtKB-SubCell"/>
</dbReference>
<feature type="region of interest" description="Disordered" evidence="5">
    <location>
        <begin position="252"/>
        <end position="312"/>
    </location>
</feature>
<dbReference type="PRINTS" id="PR00053">
    <property type="entry name" value="FORKHEAD"/>
</dbReference>
<keyword evidence="2 4" id="KW-0238">DNA-binding</keyword>
<dbReference type="FunFam" id="1.10.10.10:FF:000042">
    <property type="entry name" value="hepatocyte nuclear factor 3-beta"/>
    <property type="match status" value="1"/>
</dbReference>